<evidence type="ECO:0000313" key="2">
    <source>
        <dbReference type="WBParaSite" id="Hba_08820"/>
    </source>
</evidence>
<organism evidence="1 2">
    <name type="scientific">Heterorhabditis bacteriophora</name>
    <name type="common">Entomopathogenic nematode worm</name>
    <dbReference type="NCBI Taxonomy" id="37862"/>
    <lineage>
        <taxon>Eukaryota</taxon>
        <taxon>Metazoa</taxon>
        <taxon>Ecdysozoa</taxon>
        <taxon>Nematoda</taxon>
        <taxon>Chromadorea</taxon>
        <taxon>Rhabditida</taxon>
        <taxon>Rhabditina</taxon>
        <taxon>Rhabditomorpha</taxon>
        <taxon>Strongyloidea</taxon>
        <taxon>Heterorhabditidae</taxon>
        <taxon>Heterorhabditis</taxon>
    </lineage>
</organism>
<proteinExistence type="predicted"/>
<dbReference type="Proteomes" id="UP000095283">
    <property type="component" value="Unplaced"/>
</dbReference>
<dbReference type="WBParaSite" id="Hba_08820">
    <property type="protein sequence ID" value="Hba_08820"/>
    <property type="gene ID" value="Hba_08820"/>
</dbReference>
<reference evidence="2" key="1">
    <citation type="submission" date="2016-11" db="UniProtKB">
        <authorList>
            <consortium name="WormBaseParasite"/>
        </authorList>
    </citation>
    <scope>IDENTIFICATION</scope>
</reference>
<keyword evidence="1" id="KW-1185">Reference proteome</keyword>
<protein>
    <submittedName>
        <fullName evidence="2">Uncharacterized protein</fullName>
    </submittedName>
</protein>
<name>A0A1I7WUL1_HETBA</name>
<sequence>MMNTFLCDVYVLLYRNAVYICIFNYHNYFNFF</sequence>
<accession>A0A1I7WUL1</accession>
<dbReference type="AlphaFoldDB" id="A0A1I7WUL1"/>
<evidence type="ECO:0000313" key="1">
    <source>
        <dbReference type="Proteomes" id="UP000095283"/>
    </source>
</evidence>